<dbReference type="PRINTS" id="PR01434">
    <property type="entry name" value="NADHDHGNASE5"/>
</dbReference>
<keyword evidence="5" id="KW-0830">Ubiquinone</keyword>
<dbReference type="InterPro" id="IPR010096">
    <property type="entry name" value="NADH-Q_OxRdtase_suN/2"/>
</dbReference>
<keyword evidence="5" id="KW-1003">Cell membrane</keyword>
<dbReference type="GO" id="GO:0012505">
    <property type="term" value="C:endomembrane system"/>
    <property type="evidence" value="ECO:0007669"/>
    <property type="project" value="UniProtKB-SubCell"/>
</dbReference>
<dbReference type="GO" id="GO:0008137">
    <property type="term" value="F:NADH dehydrogenase (ubiquinone) activity"/>
    <property type="evidence" value="ECO:0007669"/>
    <property type="project" value="InterPro"/>
</dbReference>
<keyword evidence="8" id="KW-0560">Oxidoreductase</keyword>
<feature type="transmembrane region" description="Helical" evidence="5">
    <location>
        <begin position="462"/>
        <end position="480"/>
    </location>
</feature>
<feature type="transmembrane region" description="Helical" evidence="5">
    <location>
        <begin position="78"/>
        <end position="96"/>
    </location>
</feature>
<dbReference type="Pfam" id="PF00361">
    <property type="entry name" value="Proton_antipo_M"/>
    <property type="match status" value="1"/>
</dbReference>
<keyword evidence="5" id="KW-1278">Translocase</keyword>
<evidence type="ECO:0000259" key="7">
    <source>
        <dbReference type="Pfam" id="PF00361"/>
    </source>
</evidence>
<dbReference type="EC" id="7.1.1.-" evidence="5"/>
<dbReference type="GO" id="GO:0048038">
    <property type="term" value="F:quinone binding"/>
    <property type="evidence" value="ECO:0007669"/>
    <property type="project" value="UniProtKB-KW"/>
</dbReference>
<feature type="transmembrane region" description="Helical" evidence="5">
    <location>
        <begin position="131"/>
        <end position="148"/>
    </location>
</feature>
<keyword evidence="5" id="KW-0874">Quinone</keyword>
<feature type="transmembrane region" description="Helical" evidence="5">
    <location>
        <begin position="373"/>
        <end position="397"/>
    </location>
</feature>
<evidence type="ECO:0000256" key="5">
    <source>
        <dbReference type="HAMAP-Rule" id="MF_00445"/>
    </source>
</evidence>
<comment type="subcellular location">
    <subcellularLocation>
        <location evidence="5">Cell membrane</location>
        <topology evidence="5">Multi-pass membrane protein</topology>
    </subcellularLocation>
    <subcellularLocation>
        <location evidence="1">Endomembrane system</location>
        <topology evidence="1">Multi-pass membrane protein</topology>
    </subcellularLocation>
    <subcellularLocation>
        <location evidence="6">Membrane</location>
        <topology evidence="6">Multi-pass membrane protein</topology>
    </subcellularLocation>
</comment>
<comment type="function">
    <text evidence="5">NDH-1 shuttles electrons from NADH, via FMN and iron-sulfur (Fe-S) centers, to quinones in the respiratory chain. The immediate electron acceptor for the enzyme in this species is believed to be ubiquinone. Couples the redox reaction to proton translocation (for every two electrons transferred, four hydrogen ions are translocated across the cytoplasmic membrane), and thus conserves the redox energy in a proton gradient.</text>
</comment>
<evidence type="ECO:0000256" key="6">
    <source>
        <dbReference type="RuleBase" id="RU000320"/>
    </source>
</evidence>
<evidence type="ECO:0000256" key="3">
    <source>
        <dbReference type="ARBA" id="ARBA00022989"/>
    </source>
</evidence>
<dbReference type="InterPro" id="IPR001750">
    <property type="entry name" value="ND/Mrp_TM"/>
</dbReference>
<dbReference type="PANTHER" id="PTHR22773">
    <property type="entry name" value="NADH DEHYDROGENASE"/>
    <property type="match status" value="1"/>
</dbReference>
<keyword evidence="5" id="KW-0813">Transport</keyword>
<dbReference type="AlphaFoldDB" id="A0A7C5IXN6"/>
<feature type="transmembrane region" description="Helical" evidence="5">
    <location>
        <begin position="108"/>
        <end position="125"/>
    </location>
</feature>
<feature type="transmembrane region" description="Helical" evidence="5">
    <location>
        <begin position="12"/>
        <end position="31"/>
    </location>
</feature>
<dbReference type="GO" id="GO:0042773">
    <property type="term" value="P:ATP synthesis coupled electron transport"/>
    <property type="evidence" value="ECO:0007669"/>
    <property type="project" value="InterPro"/>
</dbReference>
<feature type="transmembrane region" description="Helical" evidence="5">
    <location>
        <begin position="38"/>
        <end position="58"/>
    </location>
</feature>
<dbReference type="EMBL" id="DROM01000038">
    <property type="protein sequence ID" value="HHH12714.1"/>
    <property type="molecule type" value="Genomic_DNA"/>
</dbReference>
<feature type="domain" description="NADH:quinone oxidoreductase/Mrp antiporter transmembrane" evidence="7">
    <location>
        <begin position="128"/>
        <end position="422"/>
    </location>
</feature>
<keyword evidence="2 5" id="KW-0812">Transmembrane</keyword>
<accession>A0A7C5IXN6</accession>
<name>A0A7C5IXN6_9GAMM</name>
<keyword evidence="4 5" id="KW-0472">Membrane</keyword>
<evidence type="ECO:0000256" key="4">
    <source>
        <dbReference type="ARBA" id="ARBA00023136"/>
    </source>
</evidence>
<dbReference type="GO" id="GO:0050136">
    <property type="term" value="F:NADH dehydrogenase (quinone) (non-electrogenic) activity"/>
    <property type="evidence" value="ECO:0007669"/>
    <property type="project" value="UniProtKB-UniRule"/>
</dbReference>
<dbReference type="GO" id="GO:0005886">
    <property type="term" value="C:plasma membrane"/>
    <property type="evidence" value="ECO:0007669"/>
    <property type="project" value="UniProtKB-SubCell"/>
</dbReference>
<dbReference type="Proteomes" id="UP000886100">
    <property type="component" value="Unassembled WGS sequence"/>
</dbReference>
<organism evidence="8">
    <name type="scientific">Thiolapillus brandeum</name>
    <dbReference type="NCBI Taxonomy" id="1076588"/>
    <lineage>
        <taxon>Bacteria</taxon>
        <taxon>Pseudomonadati</taxon>
        <taxon>Pseudomonadota</taxon>
        <taxon>Gammaproteobacteria</taxon>
        <taxon>Chromatiales</taxon>
        <taxon>Sedimenticolaceae</taxon>
        <taxon>Thiolapillus</taxon>
    </lineage>
</organism>
<feature type="transmembrane region" description="Helical" evidence="5">
    <location>
        <begin position="409"/>
        <end position="428"/>
    </location>
</feature>
<feature type="transmembrane region" description="Helical" evidence="5">
    <location>
        <begin position="160"/>
        <end position="184"/>
    </location>
</feature>
<evidence type="ECO:0000256" key="1">
    <source>
        <dbReference type="ARBA" id="ARBA00004127"/>
    </source>
</evidence>
<reference evidence="8" key="1">
    <citation type="journal article" date="2020" name="mSystems">
        <title>Genome- and Community-Level Interaction Insights into Carbon Utilization and Element Cycling Functions of Hydrothermarchaeota in Hydrothermal Sediment.</title>
        <authorList>
            <person name="Zhou Z."/>
            <person name="Liu Y."/>
            <person name="Xu W."/>
            <person name="Pan J."/>
            <person name="Luo Z.H."/>
            <person name="Li M."/>
        </authorList>
    </citation>
    <scope>NUCLEOTIDE SEQUENCE [LARGE SCALE GENOMIC DNA]</scope>
    <source>
        <strain evidence="8">HyVt-535</strain>
    </source>
</reference>
<evidence type="ECO:0000256" key="2">
    <source>
        <dbReference type="ARBA" id="ARBA00022692"/>
    </source>
</evidence>
<feature type="transmembrane region" description="Helical" evidence="5">
    <location>
        <begin position="236"/>
        <end position="257"/>
    </location>
</feature>
<gene>
    <name evidence="5 8" type="primary">nuoN</name>
    <name evidence="8" type="ORF">ENJ98_00595</name>
</gene>
<comment type="similarity">
    <text evidence="5">Belongs to the complex I subunit 2 family.</text>
</comment>
<protein>
    <recommendedName>
        <fullName evidence="5">NADH-quinone oxidoreductase subunit N</fullName>
        <ecNumber evidence="5">7.1.1.-</ecNumber>
    </recommendedName>
    <alternativeName>
        <fullName evidence="5">NADH dehydrogenase I subunit N</fullName>
    </alternativeName>
    <alternativeName>
        <fullName evidence="5">NDH-1 subunit N</fullName>
    </alternativeName>
</protein>
<comment type="subunit">
    <text evidence="5">NDH-1 is composed of 14 different subunits. Subunits NuoA, H, J, K, L, M, N constitute the membrane sector of the complex.</text>
</comment>
<proteinExistence type="inferred from homology"/>
<sequence>MGFDISTLLPVMPEIFLLTATCVILVIDLYLSQENRFFTYGLSLLTLAATIAVVLAVGGGQGETLLHGAYIRDPMGDLLKVALLAVAGFAFLYSRVYLEQRDMFRGEFYVLSLLALVGMMVMISAGGFLSLYLGLELLALSLYALVAFDRRSERGAEAAMKYFVLGAIASGMLLYGISMIYGATGMLDFAGVAKAVASGETDRMVLLFGVVFVVIGVAFKFGAVPFHMWAPDVYQGAPVAVVAFLGSVPKIAAFAMAMRILAEGLGGLGLGWQGWEGMLIILAVLSMAVGNIVAIAQTNIKRMLAYSTISHVGFILLGILAGEGGGQSAAMFYAITYALTAVGGFGLLTILSRGGVEAENLHDLKGLNDRSPWLAGMMLLIMFSMAGVPPLVGFFAKLFILDALVKADLVWLAVVAVAFSVIGAFYYLRVVKVIYFDKPVTQAPIVSGMDARIAISVNGLAMLYYGLFPASLLAACRVALGG</sequence>
<evidence type="ECO:0000313" key="8">
    <source>
        <dbReference type="EMBL" id="HHH12714.1"/>
    </source>
</evidence>
<feature type="transmembrane region" description="Helical" evidence="5">
    <location>
        <begin position="204"/>
        <end position="224"/>
    </location>
</feature>
<dbReference type="NCBIfam" id="NF004442">
    <property type="entry name" value="PRK05777.1-5"/>
    <property type="match status" value="1"/>
</dbReference>
<dbReference type="HAMAP" id="MF_00445">
    <property type="entry name" value="NDH1_NuoN_1"/>
    <property type="match status" value="1"/>
</dbReference>
<feature type="transmembrane region" description="Helical" evidence="5">
    <location>
        <begin position="303"/>
        <end position="322"/>
    </location>
</feature>
<keyword evidence="5" id="KW-0520">NAD</keyword>
<keyword evidence="3 5" id="KW-1133">Transmembrane helix</keyword>
<comment type="caution">
    <text evidence="8">The sequence shown here is derived from an EMBL/GenBank/DDBJ whole genome shotgun (WGS) entry which is preliminary data.</text>
</comment>
<comment type="catalytic activity">
    <reaction evidence="5">
        <text>a quinone + NADH + 5 H(+)(in) = a quinol + NAD(+) + 4 H(+)(out)</text>
        <dbReference type="Rhea" id="RHEA:57888"/>
        <dbReference type="ChEBI" id="CHEBI:15378"/>
        <dbReference type="ChEBI" id="CHEBI:24646"/>
        <dbReference type="ChEBI" id="CHEBI:57540"/>
        <dbReference type="ChEBI" id="CHEBI:57945"/>
        <dbReference type="ChEBI" id="CHEBI:132124"/>
    </reaction>
</comment>
<feature type="transmembrane region" description="Helical" evidence="5">
    <location>
        <begin position="277"/>
        <end position="296"/>
    </location>
</feature>
<dbReference type="NCBIfam" id="TIGR01770">
    <property type="entry name" value="NDH_I_N"/>
    <property type="match status" value="1"/>
</dbReference>
<feature type="transmembrane region" description="Helical" evidence="5">
    <location>
        <begin position="328"/>
        <end position="352"/>
    </location>
</feature>